<gene>
    <name evidence="7" type="ORF">NU887_10695</name>
</gene>
<feature type="transmembrane region" description="Helical" evidence="4">
    <location>
        <begin position="127"/>
        <end position="147"/>
    </location>
</feature>
<feature type="transmembrane region" description="Helical" evidence="4">
    <location>
        <begin position="272"/>
        <end position="293"/>
    </location>
</feature>
<feature type="transmembrane region" description="Helical" evidence="4">
    <location>
        <begin position="245"/>
        <end position="265"/>
    </location>
</feature>
<feature type="transmembrane region" description="Helical" evidence="4">
    <location>
        <begin position="39"/>
        <end position="64"/>
    </location>
</feature>
<feature type="transmembrane region" description="Helical" evidence="4">
    <location>
        <begin position="299"/>
        <end position="323"/>
    </location>
</feature>
<evidence type="ECO:0000256" key="5">
    <source>
        <dbReference type="SAM" id="SignalP"/>
    </source>
</evidence>
<feature type="transmembrane region" description="Helical" evidence="4">
    <location>
        <begin position="210"/>
        <end position="233"/>
    </location>
</feature>
<dbReference type="Proteomes" id="UP001142175">
    <property type="component" value="Unassembled WGS sequence"/>
</dbReference>
<feature type="transmembrane region" description="Helical" evidence="4">
    <location>
        <begin position="335"/>
        <end position="357"/>
    </location>
</feature>
<feature type="domain" description="Major facilitator superfamily (MFS) profile" evidence="6">
    <location>
        <begin position="1"/>
        <end position="391"/>
    </location>
</feature>
<evidence type="ECO:0000259" key="6">
    <source>
        <dbReference type="PROSITE" id="PS50850"/>
    </source>
</evidence>
<dbReference type="InterPro" id="IPR011701">
    <property type="entry name" value="MFS"/>
</dbReference>
<feature type="signal peptide" evidence="5">
    <location>
        <begin position="1"/>
        <end position="21"/>
    </location>
</feature>
<dbReference type="EMBL" id="JANSUY010000007">
    <property type="protein sequence ID" value="MCR9015504.1"/>
    <property type="molecule type" value="Genomic_DNA"/>
</dbReference>
<dbReference type="GO" id="GO:0005886">
    <property type="term" value="C:plasma membrane"/>
    <property type="evidence" value="ECO:0007669"/>
    <property type="project" value="TreeGrafter"/>
</dbReference>
<evidence type="ECO:0000256" key="2">
    <source>
        <dbReference type="ARBA" id="ARBA00022989"/>
    </source>
</evidence>
<dbReference type="InterPro" id="IPR020846">
    <property type="entry name" value="MFS_dom"/>
</dbReference>
<dbReference type="SUPFAM" id="SSF103473">
    <property type="entry name" value="MFS general substrate transporter"/>
    <property type="match status" value="1"/>
</dbReference>
<evidence type="ECO:0000256" key="3">
    <source>
        <dbReference type="ARBA" id="ARBA00023136"/>
    </source>
</evidence>
<feature type="transmembrane region" description="Helical" evidence="4">
    <location>
        <begin position="363"/>
        <end position="387"/>
    </location>
</feature>
<dbReference type="RefSeq" id="WP_258423358.1">
    <property type="nucleotide sequence ID" value="NZ_JANSUY010000007.1"/>
</dbReference>
<dbReference type="AlphaFoldDB" id="A0A9X2P3G8"/>
<accession>A0A9X2P3G8</accession>
<evidence type="ECO:0000256" key="1">
    <source>
        <dbReference type="ARBA" id="ARBA00022692"/>
    </source>
</evidence>
<dbReference type="Pfam" id="PF07690">
    <property type="entry name" value="MFS_1"/>
    <property type="match status" value="1"/>
</dbReference>
<dbReference type="PANTHER" id="PTHR23521">
    <property type="entry name" value="TRANSPORTER MFS SUPERFAMILY"/>
    <property type="match status" value="1"/>
</dbReference>
<dbReference type="Gene3D" id="1.20.1250.20">
    <property type="entry name" value="MFS general substrate transporter like domains"/>
    <property type="match status" value="1"/>
</dbReference>
<evidence type="ECO:0000313" key="7">
    <source>
        <dbReference type="EMBL" id="MCR9015504.1"/>
    </source>
</evidence>
<dbReference type="InterPro" id="IPR036259">
    <property type="entry name" value="MFS_trans_sf"/>
</dbReference>
<feature type="transmembrane region" description="Helical" evidence="4">
    <location>
        <begin position="71"/>
        <end position="89"/>
    </location>
</feature>
<name>A0A9X2P3G8_9BACT</name>
<organism evidence="7 8">
    <name type="scientific">Aquiflexum gelatinilyticum</name>
    <dbReference type="NCBI Taxonomy" id="2961943"/>
    <lineage>
        <taxon>Bacteria</taxon>
        <taxon>Pseudomonadati</taxon>
        <taxon>Bacteroidota</taxon>
        <taxon>Cytophagia</taxon>
        <taxon>Cytophagales</taxon>
        <taxon>Cyclobacteriaceae</taxon>
        <taxon>Aquiflexum</taxon>
    </lineage>
</organism>
<keyword evidence="5" id="KW-0732">Signal</keyword>
<protein>
    <submittedName>
        <fullName evidence="7">MFS transporter</fullName>
    </submittedName>
</protein>
<dbReference type="PROSITE" id="PS50850">
    <property type="entry name" value="MFS"/>
    <property type="match status" value="1"/>
</dbReference>
<dbReference type="GO" id="GO:0022857">
    <property type="term" value="F:transmembrane transporter activity"/>
    <property type="evidence" value="ECO:0007669"/>
    <property type="project" value="InterPro"/>
</dbReference>
<keyword evidence="2 4" id="KW-1133">Transmembrane helix</keyword>
<reference evidence="7" key="1">
    <citation type="submission" date="2022-08" db="EMBL/GenBank/DDBJ databases">
        <authorList>
            <person name="Zhang D."/>
        </authorList>
    </citation>
    <scope>NUCLEOTIDE SEQUENCE</scope>
    <source>
        <strain evidence="7">XJ19-11</strain>
    </source>
</reference>
<dbReference type="PANTHER" id="PTHR23521:SF3">
    <property type="entry name" value="MFS TRANSPORTER"/>
    <property type="match status" value="1"/>
</dbReference>
<keyword evidence="3 4" id="KW-0472">Membrane</keyword>
<keyword evidence="1 4" id="KW-0812">Transmembrane</keyword>
<feature type="transmembrane region" description="Helical" evidence="4">
    <location>
        <begin position="95"/>
        <end position="115"/>
    </location>
</feature>
<evidence type="ECO:0000313" key="8">
    <source>
        <dbReference type="Proteomes" id="UP001142175"/>
    </source>
</evidence>
<comment type="caution">
    <text evidence="7">The sequence shown here is derived from an EMBL/GenBank/DDBJ whole genome shotgun (WGS) entry which is preliminary data.</text>
</comment>
<keyword evidence="8" id="KW-1185">Reference proteome</keyword>
<feature type="transmembrane region" description="Helical" evidence="4">
    <location>
        <begin position="159"/>
        <end position="179"/>
    </location>
</feature>
<evidence type="ECO:0000256" key="4">
    <source>
        <dbReference type="SAM" id="Phobius"/>
    </source>
</evidence>
<proteinExistence type="predicted"/>
<feature type="chain" id="PRO_5040826666" evidence="5">
    <location>
        <begin position="22"/>
        <end position="399"/>
    </location>
</feature>
<sequence>MKKILPLIVLSQFLSTSLWFAGNAVLPDFAKEIKLAPEYLGHLTSAVQFGFIAGTLVFSILTVADKFSPSWVFFCSSVVASAFNFAIRIEDISALEILLFRFGTGFFLAGIYPVGMKIASDYFQKGLGKSLGFLIGALVLGTAFPHLVRSFLDPLPWRYVIDATTVLALIGGLTIVAFVPNGPYRKKSHGFDFTVFFKVFKTKSIRSAAYGYFGHMWELYAFWAFLPFILQYYNSIHELQLDAAFWSFTIIAVGAISCSVAGILSGKFTPKAIASFALALSGICSFISPLLVFQDSQGVLLVFLIVWGLAVTADSPMFSTMVAQNAPEATRGTSLTIVNSVGFGITIISIQLLNFLSLHLDPIYLFPVLGLGPFLGLLGLGFGSNLISKKRHSKQNINI</sequence>